<organism evidence="3 4">
    <name type="scientific">Dendrobium thyrsiflorum</name>
    <name type="common">Pinecone-like raceme dendrobium</name>
    <name type="synonym">Orchid</name>
    <dbReference type="NCBI Taxonomy" id="117978"/>
    <lineage>
        <taxon>Eukaryota</taxon>
        <taxon>Viridiplantae</taxon>
        <taxon>Streptophyta</taxon>
        <taxon>Embryophyta</taxon>
        <taxon>Tracheophyta</taxon>
        <taxon>Spermatophyta</taxon>
        <taxon>Magnoliopsida</taxon>
        <taxon>Liliopsida</taxon>
        <taxon>Asparagales</taxon>
        <taxon>Orchidaceae</taxon>
        <taxon>Epidendroideae</taxon>
        <taxon>Malaxideae</taxon>
        <taxon>Dendrobiinae</taxon>
        <taxon>Dendrobium</taxon>
    </lineage>
</organism>
<evidence type="ECO:0000256" key="1">
    <source>
        <dbReference type="SAM" id="MobiDB-lite"/>
    </source>
</evidence>
<evidence type="ECO:0000259" key="2">
    <source>
        <dbReference type="Pfam" id="PF22936"/>
    </source>
</evidence>
<evidence type="ECO:0000313" key="3">
    <source>
        <dbReference type="EMBL" id="KAL0916257.1"/>
    </source>
</evidence>
<keyword evidence="4" id="KW-1185">Reference proteome</keyword>
<comment type="caution">
    <text evidence="3">The sequence shown here is derived from an EMBL/GenBank/DDBJ whole genome shotgun (WGS) entry which is preliminary data.</text>
</comment>
<dbReference type="Proteomes" id="UP001552299">
    <property type="component" value="Unassembled WGS sequence"/>
</dbReference>
<gene>
    <name evidence="3" type="ORF">M5K25_013750</name>
</gene>
<protein>
    <recommendedName>
        <fullName evidence="2">Retrovirus-related Pol polyprotein from transposon TNT 1-94-like beta-barrel domain-containing protein</fullName>
    </recommendedName>
</protein>
<name>A0ABD0V0N1_DENTH</name>
<feature type="compositionally biased region" description="Basic and acidic residues" evidence="1">
    <location>
        <begin position="615"/>
        <end position="629"/>
    </location>
</feature>
<feature type="region of interest" description="Disordered" evidence="1">
    <location>
        <begin position="440"/>
        <end position="459"/>
    </location>
</feature>
<dbReference type="PANTHER" id="PTHR47481:SF22">
    <property type="entry name" value="RETROTRANSPOSON GAG DOMAIN-CONTAINING PROTEIN"/>
    <property type="match status" value="1"/>
</dbReference>
<dbReference type="AlphaFoldDB" id="A0ABD0V0N1"/>
<dbReference type="EMBL" id="JANQDX010000011">
    <property type="protein sequence ID" value="KAL0916257.1"/>
    <property type="molecule type" value="Genomic_DNA"/>
</dbReference>
<feature type="domain" description="Retrovirus-related Pol polyprotein from transposon TNT 1-94-like beta-barrel" evidence="2">
    <location>
        <begin position="127"/>
        <end position="205"/>
    </location>
</feature>
<accession>A0ABD0V0N1</accession>
<reference evidence="3 4" key="1">
    <citation type="journal article" date="2024" name="Plant Biotechnol. J.">
        <title>Dendrobium thyrsiflorum genome and its molecular insights into genes involved in important horticultural traits.</title>
        <authorList>
            <person name="Chen B."/>
            <person name="Wang J.Y."/>
            <person name="Zheng P.J."/>
            <person name="Li K.L."/>
            <person name="Liang Y.M."/>
            <person name="Chen X.F."/>
            <person name="Zhang C."/>
            <person name="Zhao X."/>
            <person name="He X."/>
            <person name="Zhang G.Q."/>
            <person name="Liu Z.J."/>
            <person name="Xu Q."/>
        </authorList>
    </citation>
    <scope>NUCLEOTIDE SEQUENCE [LARGE SCALE GENOMIC DNA]</scope>
    <source>
        <strain evidence="3">GZMU011</strain>
    </source>
</reference>
<sequence>MNRSRVIQLKNELHSISMQEYLSHVKRLVDKHCSCRRKCHSLYSQWLMTSYKAFKTAIRTKLTPVSLDDLYSLRCSEEVNQTTDTIKELVITDSVSPPNPHFALTTNHGHGRGRSAYSCADSTTHPWYLDSGATSHLTPDAQILQHPSEYTGNEQVLVGNGNSLPIHHSGKGLLPTPSCKLSLTPLLHIPHLTHNLFSISKLIEDNNCSVSFNKTGFLVNDLKTNQTILHGPCRNRLYPLFSHSSQALVTVATASVVSNSSLQTIGFSTPQISTTPSTKQLKKFFLARVKPKTSRLLPKGLNQQAKEARKFQYLEEISNIDHNCPLHRLDINPPALPVFPLLLDLQTPNIALQQKRQHPRIAVIHKPYSGLRFRTRRIGIAPAGSAGAVEINIGNIRDATARFARVVAGALCCWELVEGSGRGKGAIKDREWNGVVDELEETPVAGGRDDSGEDGGTGKGKVYDGYRKMGRWRGMDESWFWMIEERRDCGGAAISETFYASFGLVKRPPRRHMAVSDVRGSASATARRPLGWEVCLRPQIVRWRHHRMYMIGMEVNSSHFGLNRGDHNCKMKGFPKKNHGMSKKKPSFKERRVKLPFNFHVLSITARNASKYGRLPKEYPTKVKPHFSDSDATTSSEK</sequence>
<feature type="region of interest" description="Disordered" evidence="1">
    <location>
        <begin position="614"/>
        <end position="638"/>
    </location>
</feature>
<dbReference type="PANTHER" id="PTHR47481">
    <property type="match status" value="1"/>
</dbReference>
<dbReference type="InterPro" id="IPR054722">
    <property type="entry name" value="PolX-like_BBD"/>
</dbReference>
<dbReference type="Pfam" id="PF22936">
    <property type="entry name" value="Pol_BBD"/>
    <property type="match status" value="1"/>
</dbReference>
<evidence type="ECO:0000313" key="4">
    <source>
        <dbReference type="Proteomes" id="UP001552299"/>
    </source>
</evidence>
<proteinExistence type="predicted"/>